<name>A0A1G7ALC6_9PROT</name>
<evidence type="ECO:0000313" key="2">
    <source>
        <dbReference type="EMBL" id="SDE15649.1"/>
    </source>
</evidence>
<dbReference type="InterPro" id="IPR005064">
    <property type="entry name" value="BUG"/>
</dbReference>
<dbReference type="Gene3D" id="3.40.190.10">
    <property type="entry name" value="Periplasmic binding protein-like II"/>
    <property type="match status" value="1"/>
</dbReference>
<dbReference type="RefSeq" id="WP_090664744.1">
    <property type="nucleotide sequence ID" value="NZ_FMZX01000020.1"/>
</dbReference>
<dbReference type="EMBL" id="FMZX01000020">
    <property type="protein sequence ID" value="SDE15649.1"/>
    <property type="molecule type" value="Genomic_DNA"/>
</dbReference>
<dbReference type="PIRSF" id="PIRSF017082">
    <property type="entry name" value="YflP"/>
    <property type="match status" value="1"/>
</dbReference>
<dbReference type="Gene3D" id="3.40.190.150">
    <property type="entry name" value="Bordetella uptake gene, domain 1"/>
    <property type="match status" value="1"/>
</dbReference>
<keyword evidence="3" id="KW-1185">Reference proteome</keyword>
<dbReference type="InterPro" id="IPR042100">
    <property type="entry name" value="Bug_dom1"/>
</dbReference>
<dbReference type="SUPFAM" id="SSF53850">
    <property type="entry name" value="Periplasmic binding protein-like II"/>
    <property type="match status" value="1"/>
</dbReference>
<gene>
    <name evidence="2" type="ORF">SAMN04487779_102050</name>
</gene>
<dbReference type="PANTHER" id="PTHR42928:SF5">
    <property type="entry name" value="BLR1237 PROTEIN"/>
    <property type="match status" value="1"/>
</dbReference>
<proteinExistence type="inferred from homology"/>
<comment type="similarity">
    <text evidence="1">Belongs to the UPF0065 (bug) family.</text>
</comment>
<dbReference type="PANTHER" id="PTHR42928">
    <property type="entry name" value="TRICARBOXYLATE-BINDING PROTEIN"/>
    <property type="match status" value="1"/>
</dbReference>
<organism evidence="2 3">
    <name type="scientific">Belnapia rosea</name>
    <dbReference type="NCBI Taxonomy" id="938405"/>
    <lineage>
        <taxon>Bacteria</taxon>
        <taxon>Pseudomonadati</taxon>
        <taxon>Pseudomonadota</taxon>
        <taxon>Alphaproteobacteria</taxon>
        <taxon>Acetobacterales</taxon>
        <taxon>Roseomonadaceae</taxon>
        <taxon>Belnapia</taxon>
    </lineage>
</organism>
<protein>
    <submittedName>
        <fullName evidence="2">Tripartite-type tricarboxylate transporter, receptor component TctC</fullName>
    </submittedName>
</protein>
<evidence type="ECO:0000256" key="1">
    <source>
        <dbReference type="ARBA" id="ARBA00006987"/>
    </source>
</evidence>
<dbReference type="Pfam" id="PF03401">
    <property type="entry name" value="TctC"/>
    <property type="match status" value="1"/>
</dbReference>
<accession>A0A1G7ALC6</accession>
<keyword evidence="2" id="KW-0675">Receptor</keyword>
<dbReference type="AlphaFoldDB" id="A0A1G7ALC6"/>
<sequence>MWRRRTVIGGALAAAAAHRAGAQGWPERPIRVIAPYAPGGQSDTVVRLLAPKMAEALGQSLVIENRTGAGGSIGAGVVAQSPPDGYTLLFESFAFLVVPFIVKGLTFDYEKAFAPVGQAVALPYVLVVRRDFPAQDFAGFLAYAKAHPGVSYGTPGVGTVGHLAGALLENRAGIRLEHVPYRGGAESARDLAGGVIDAAIGTANSFGPLIQDGKVRGLALTSGERRGSLSNLPTIAECGFPGYDLTSWNGLFAPSGTPAPVMARLEAAMMAATRDPATQQKLALTGNDAVTEGSAAFAARIQRERAVVKQIVAQTGIRAD</sequence>
<dbReference type="CDD" id="cd07012">
    <property type="entry name" value="PBP2_Bug_TTT"/>
    <property type="match status" value="1"/>
</dbReference>
<dbReference type="STRING" id="938405.SAMN02927895_04794"/>
<evidence type="ECO:0000313" key="3">
    <source>
        <dbReference type="Proteomes" id="UP000198925"/>
    </source>
</evidence>
<dbReference type="Proteomes" id="UP000198925">
    <property type="component" value="Unassembled WGS sequence"/>
</dbReference>
<reference evidence="2 3" key="1">
    <citation type="submission" date="2016-10" db="EMBL/GenBank/DDBJ databases">
        <authorList>
            <person name="de Groot N.N."/>
        </authorList>
    </citation>
    <scope>NUCLEOTIDE SEQUENCE [LARGE SCALE GENOMIC DNA]</scope>
    <source>
        <strain evidence="2 3">CPCC 100156</strain>
    </source>
</reference>